<dbReference type="AlphaFoldDB" id="A0A9P5Y5J3"/>
<keyword evidence="1" id="KW-1133">Transmembrane helix</keyword>
<protein>
    <submittedName>
        <fullName evidence="2">Uncharacterized protein</fullName>
    </submittedName>
</protein>
<dbReference type="Proteomes" id="UP000807353">
    <property type="component" value="Unassembled WGS sequence"/>
</dbReference>
<feature type="transmembrane region" description="Helical" evidence="1">
    <location>
        <begin position="6"/>
        <end position="26"/>
    </location>
</feature>
<evidence type="ECO:0000313" key="3">
    <source>
        <dbReference type="Proteomes" id="UP000807353"/>
    </source>
</evidence>
<reference evidence="2" key="1">
    <citation type="submission" date="2020-11" db="EMBL/GenBank/DDBJ databases">
        <authorList>
            <consortium name="DOE Joint Genome Institute"/>
            <person name="Ahrendt S."/>
            <person name="Riley R."/>
            <person name="Andreopoulos W."/>
            <person name="Labutti K."/>
            <person name="Pangilinan J."/>
            <person name="Ruiz-Duenas F.J."/>
            <person name="Barrasa J.M."/>
            <person name="Sanchez-Garcia M."/>
            <person name="Camarero S."/>
            <person name="Miyauchi S."/>
            <person name="Serrano A."/>
            <person name="Linde D."/>
            <person name="Babiker R."/>
            <person name="Drula E."/>
            <person name="Ayuso-Fernandez I."/>
            <person name="Pacheco R."/>
            <person name="Padilla G."/>
            <person name="Ferreira P."/>
            <person name="Barriuso J."/>
            <person name="Kellner H."/>
            <person name="Castanera R."/>
            <person name="Alfaro M."/>
            <person name="Ramirez L."/>
            <person name="Pisabarro A.G."/>
            <person name="Kuo A."/>
            <person name="Tritt A."/>
            <person name="Lipzen A."/>
            <person name="He G."/>
            <person name="Yan M."/>
            <person name="Ng V."/>
            <person name="Cullen D."/>
            <person name="Martin F."/>
            <person name="Rosso M.-N."/>
            <person name="Henrissat B."/>
            <person name="Hibbett D."/>
            <person name="Martinez A.T."/>
            <person name="Grigoriev I.V."/>
        </authorList>
    </citation>
    <scope>NUCLEOTIDE SEQUENCE</scope>
    <source>
        <strain evidence="2">CBS 247.69</strain>
    </source>
</reference>
<dbReference type="EMBL" id="MU150276">
    <property type="protein sequence ID" value="KAF9462011.1"/>
    <property type="molecule type" value="Genomic_DNA"/>
</dbReference>
<proteinExistence type="predicted"/>
<gene>
    <name evidence="2" type="ORF">BDZ94DRAFT_1262214</name>
</gene>
<name>A0A9P5Y5J3_9AGAR</name>
<keyword evidence="3" id="KW-1185">Reference proteome</keyword>
<organism evidence="2 3">
    <name type="scientific">Collybia nuda</name>
    <dbReference type="NCBI Taxonomy" id="64659"/>
    <lineage>
        <taxon>Eukaryota</taxon>
        <taxon>Fungi</taxon>
        <taxon>Dikarya</taxon>
        <taxon>Basidiomycota</taxon>
        <taxon>Agaricomycotina</taxon>
        <taxon>Agaricomycetes</taxon>
        <taxon>Agaricomycetidae</taxon>
        <taxon>Agaricales</taxon>
        <taxon>Tricholomatineae</taxon>
        <taxon>Clitocybaceae</taxon>
        <taxon>Collybia</taxon>
    </lineage>
</organism>
<evidence type="ECO:0000313" key="2">
    <source>
        <dbReference type="EMBL" id="KAF9462011.1"/>
    </source>
</evidence>
<keyword evidence="1" id="KW-0472">Membrane</keyword>
<comment type="caution">
    <text evidence="2">The sequence shown here is derived from an EMBL/GenBank/DDBJ whole genome shotgun (WGS) entry which is preliminary data.</text>
</comment>
<keyword evidence="1" id="KW-0812">Transmembrane</keyword>
<accession>A0A9P5Y5J3</accession>
<evidence type="ECO:0000256" key="1">
    <source>
        <dbReference type="SAM" id="Phobius"/>
    </source>
</evidence>
<sequence length="61" mass="7071">MPIREIMYILSYLYGSFVEVAFVLFASGDVCDELVLALVRFLLKYNDVNIPTSRRNQRPTL</sequence>